<dbReference type="PROSITE" id="PS51832">
    <property type="entry name" value="HD_GYP"/>
    <property type="match status" value="1"/>
</dbReference>
<dbReference type="InterPro" id="IPR029016">
    <property type="entry name" value="GAF-like_dom_sf"/>
</dbReference>
<dbReference type="PANTHER" id="PTHR45228">
    <property type="entry name" value="CYCLIC DI-GMP PHOSPHODIESTERASE TM_0186-RELATED"/>
    <property type="match status" value="1"/>
</dbReference>
<sequence length="379" mass="42598">MTVTPQFLMMALNLHDDTLSQRLHELHDRLLETVPVVDRIACALYDENDDVLKTFINSTRAGKAITSYEYKLSDSHALSALAASGEFRVLDNIEHALQSDTVHNTWLREQGYRSSFTVPFYDGGSLAGFVFFDSMQAAAFKPQVQRDLVLYTSLISMAIASELSAVRSVLEATRVARELAEVRDFETGSHLERMARYSRVIARAVAPRYGRNDEFVECVYLFSSLHDIGKIGIPDKVLLKPGRLDPAERAIMETHVDKGIQIIDRIVGTGTHQRLPDSTILRNIVHCHHEYLDGSGYPRQLRQDAIPLEARIVTVADIFDALTAIRPYKPVWSPNNALAELDRMVQAGKLDADCVQALHDHRDQIMAIHERYADIDAVS</sequence>
<dbReference type="Pfam" id="PF13487">
    <property type="entry name" value="HD_5"/>
    <property type="match status" value="1"/>
</dbReference>
<reference evidence="2 3" key="1">
    <citation type="submission" date="2018-10" db="EMBL/GenBank/DDBJ databases">
        <title>Genomic Encyclopedia of Type Strains, Phase IV (KMG-IV): sequencing the most valuable type-strain genomes for metagenomic binning, comparative biology and taxonomic classification.</title>
        <authorList>
            <person name="Goeker M."/>
        </authorList>
    </citation>
    <scope>NUCLEOTIDE SEQUENCE [LARGE SCALE GENOMIC DNA]</scope>
    <source>
        <strain evidence="2 3">DSM 3303</strain>
    </source>
</reference>
<dbReference type="Proteomes" id="UP000279384">
    <property type="component" value="Unassembled WGS sequence"/>
</dbReference>
<gene>
    <name evidence="2" type="ORF">C8E02_0662</name>
</gene>
<dbReference type="InterPro" id="IPR052020">
    <property type="entry name" value="Cyclic_di-GMP/3'3'-cGAMP_PDE"/>
</dbReference>
<keyword evidence="2" id="KW-0378">Hydrolase</keyword>
<organism evidence="2 3">
    <name type="scientific">Vogesella indigofera</name>
    <name type="common">Pseudomonas indigofera</name>
    <dbReference type="NCBI Taxonomy" id="45465"/>
    <lineage>
        <taxon>Bacteria</taxon>
        <taxon>Pseudomonadati</taxon>
        <taxon>Pseudomonadota</taxon>
        <taxon>Betaproteobacteria</taxon>
        <taxon>Neisseriales</taxon>
        <taxon>Chromobacteriaceae</taxon>
        <taxon>Vogesella</taxon>
    </lineage>
</organism>
<dbReference type="CDD" id="cd00077">
    <property type="entry name" value="HDc"/>
    <property type="match status" value="1"/>
</dbReference>
<name>A0A495BIQ2_VOGIN</name>
<protein>
    <submittedName>
        <fullName evidence="2">Metal dependent phosphohydrolase</fullName>
    </submittedName>
</protein>
<comment type="caution">
    <text evidence="2">The sequence shown here is derived from an EMBL/GenBank/DDBJ whole genome shotgun (WGS) entry which is preliminary data.</text>
</comment>
<proteinExistence type="predicted"/>
<dbReference type="AlphaFoldDB" id="A0A495BIQ2"/>
<evidence type="ECO:0000313" key="3">
    <source>
        <dbReference type="Proteomes" id="UP000279384"/>
    </source>
</evidence>
<evidence type="ECO:0000313" key="2">
    <source>
        <dbReference type="EMBL" id="RKQ60905.1"/>
    </source>
</evidence>
<feature type="domain" description="HD-GYP" evidence="1">
    <location>
        <begin position="165"/>
        <end position="374"/>
    </location>
</feature>
<dbReference type="Gene3D" id="3.30.450.40">
    <property type="match status" value="1"/>
</dbReference>
<dbReference type="EMBL" id="RBID01000011">
    <property type="protein sequence ID" value="RKQ60905.1"/>
    <property type="molecule type" value="Genomic_DNA"/>
</dbReference>
<dbReference type="Gene3D" id="1.10.3210.10">
    <property type="entry name" value="Hypothetical protein af1432"/>
    <property type="match status" value="1"/>
</dbReference>
<dbReference type="SUPFAM" id="SSF55781">
    <property type="entry name" value="GAF domain-like"/>
    <property type="match status" value="1"/>
</dbReference>
<dbReference type="SMART" id="SM00471">
    <property type="entry name" value="HDc"/>
    <property type="match status" value="1"/>
</dbReference>
<dbReference type="GO" id="GO:0008081">
    <property type="term" value="F:phosphoric diester hydrolase activity"/>
    <property type="evidence" value="ECO:0007669"/>
    <property type="project" value="UniProtKB-ARBA"/>
</dbReference>
<dbReference type="RefSeq" id="WP_211329149.1">
    <property type="nucleotide sequence ID" value="NZ_RBID01000011.1"/>
</dbReference>
<accession>A0A495BIQ2</accession>
<dbReference type="InterPro" id="IPR037522">
    <property type="entry name" value="HD_GYP_dom"/>
</dbReference>
<dbReference type="SUPFAM" id="SSF109604">
    <property type="entry name" value="HD-domain/PDEase-like"/>
    <property type="match status" value="1"/>
</dbReference>
<evidence type="ECO:0000259" key="1">
    <source>
        <dbReference type="PROSITE" id="PS51832"/>
    </source>
</evidence>
<dbReference type="PANTHER" id="PTHR45228:SF1">
    <property type="entry name" value="CYCLIC DI-GMP PHOSPHODIESTERASE TM_0186"/>
    <property type="match status" value="1"/>
</dbReference>
<dbReference type="InterPro" id="IPR003607">
    <property type="entry name" value="HD/PDEase_dom"/>
</dbReference>